<gene>
    <name evidence="9" type="ORF">BG60_04205</name>
</gene>
<comment type="similarity">
    <text evidence="7">Belongs to the glycosyltransferase 87 family.</text>
</comment>
<evidence type="ECO:0000256" key="5">
    <source>
        <dbReference type="ARBA" id="ARBA00022989"/>
    </source>
</evidence>
<protein>
    <recommendedName>
        <fullName evidence="11">DUF2029 domain-containing protein</fullName>
    </recommendedName>
</protein>
<dbReference type="InterPro" id="IPR018584">
    <property type="entry name" value="GT87"/>
</dbReference>
<accession>A0A656QL94</accession>
<evidence type="ECO:0000313" key="9">
    <source>
        <dbReference type="EMBL" id="KDR30162.1"/>
    </source>
</evidence>
<feature type="transmembrane region" description="Helical" evidence="8">
    <location>
        <begin position="304"/>
        <end position="324"/>
    </location>
</feature>
<keyword evidence="3" id="KW-0808">Transferase</keyword>
<reference evidence="9 10" key="1">
    <citation type="submission" date="2014-03" db="EMBL/GenBank/DDBJ databases">
        <title>Draft Genome Sequences of Four Burkholderia Strains.</title>
        <authorList>
            <person name="Liu X.Y."/>
            <person name="Li C.X."/>
            <person name="Xu J.H."/>
        </authorList>
    </citation>
    <scope>NUCLEOTIDE SEQUENCE [LARGE SCALE GENOMIC DNA]</scope>
    <source>
        <strain evidence="9 10">OP-1</strain>
    </source>
</reference>
<dbReference type="Proteomes" id="UP000027451">
    <property type="component" value="Unassembled WGS sequence"/>
</dbReference>
<keyword evidence="5 8" id="KW-1133">Transmembrane helix</keyword>
<evidence type="ECO:0000256" key="8">
    <source>
        <dbReference type="SAM" id="Phobius"/>
    </source>
</evidence>
<evidence type="ECO:0000313" key="10">
    <source>
        <dbReference type="Proteomes" id="UP000027451"/>
    </source>
</evidence>
<sequence length="402" mass="43065">MSTQPASIERAPGRRWLNGSRVSAYCATILVVLQCYGLVLAVRSAVAEKGHPAGWDFLTFWSAARLALAGHPLDAYSADAIKHVAQQLGPHIILPGPWFYPPNFLLLVQPFGFLSAPLAYALFASISSVVFVLLARRALPIPDMIMWIVAFPGIWLNAAQGQNAALTASLALAAFLSMPKRPMLAGVFIGLLSIKPHLAILFPLALACAGMWTTFIAAALTTILFTTVSVAVFGLDILPVFLHGLHDANGFTASGSLPWFQMASLFASLRMAHVATGPAYVAQACQATVAICAVAWVWRNAKGLEVRATALVAATFMISPYIYNYDGVWLGIPLALIAARALRDGWLRGEPAILFFAWIYPQLGNQLAKDCGVGVGPLVFALLIFVAVRRARLEAAGADPSR</sequence>
<feature type="transmembrane region" description="Helical" evidence="8">
    <location>
        <begin position="215"/>
        <end position="242"/>
    </location>
</feature>
<name>A0A656QL94_9BURK</name>
<dbReference type="GO" id="GO:0005886">
    <property type="term" value="C:plasma membrane"/>
    <property type="evidence" value="ECO:0007669"/>
    <property type="project" value="UniProtKB-SubCell"/>
</dbReference>
<feature type="transmembrane region" description="Helical" evidence="8">
    <location>
        <begin position="111"/>
        <end position="135"/>
    </location>
</feature>
<proteinExistence type="inferred from homology"/>
<dbReference type="EMBL" id="JFHD01000010">
    <property type="protein sequence ID" value="KDR30162.1"/>
    <property type="molecule type" value="Genomic_DNA"/>
</dbReference>
<organism evidence="9 10">
    <name type="scientific">Caballeronia zhejiangensis</name>
    <dbReference type="NCBI Taxonomy" id="871203"/>
    <lineage>
        <taxon>Bacteria</taxon>
        <taxon>Pseudomonadati</taxon>
        <taxon>Pseudomonadota</taxon>
        <taxon>Betaproteobacteria</taxon>
        <taxon>Burkholderiales</taxon>
        <taxon>Burkholderiaceae</taxon>
        <taxon>Caballeronia</taxon>
    </lineage>
</organism>
<evidence type="ECO:0000256" key="7">
    <source>
        <dbReference type="ARBA" id="ARBA00024033"/>
    </source>
</evidence>
<evidence type="ECO:0000256" key="3">
    <source>
        <dbReference type="ARBA" id="ARBA00022679"/>
    </source>
</evidence>
<comment type="subcellular location">
    <subcellularLocation>
        <location evidence="1">Cell membrane</location>
        <topology evidence="1">Multi-pass membrane protein</topology>
    </subcellularLocation>
</comment>
<evidence type="ECO:0008006" key="11">
    <source>
        <dbReference type="Google" id="ProtNLM"/>
    </source>
</evidence>
<dbReference type="AlphaFoldDB" id="A0A656QL94"/>
<evidence type="ECO:0000256" key="6">
    <source>
        <dbReference type="ARBA" id="ARBA00023136"/>
    </source>
</evidence>
<evidence type="ECO:0000256" key="4">
    <source>
        <dbReference type="ARBA" id="ARBA00022692"/>
    </source>
</evidence>
<evidence type="ECO:0000256" key="2">
    <source>
        <dbReference type="ARBA" id="ARBA00022475"/>
    </source>
</evidence>
<feature type="transmembrane region" description="Helical" evidence="8">
    <location>
        <begin position="183"/>
        <end position="208"/>
    </location>
</feature>
<keyword evidence="6 8" id="KW-0472">Membrane</keyword>
<keyword evidence="4 8" id="KW-0812">Transmembrane</keyword>
<evidence type="ECO:0000256" key="1">
    <source>
        <dbReference type="ARBA" id="ARBA00004651"/>
    </source>
</evidence>
<feature type="transmembrane region" description="Helical" evidence="8">
    <location>
        <begin position="279"/>
        <end position="298"/>
    </location>
</feature>
<dbReference type="OrthoDB" id="8962112at2"/>
<dbReference type="GO" id="GO:0016758">
    <property type="term" value="F:hexosyltransferase activity"/>
    <property type="evidence" value="ECO:0007669"/>
    <property type="project" value="InterPro"/>
</dbReference>
<keyword evidence="2" id="KW-1003">Cell membrane</keyword>
<keyword evidence="10" id="KW-1185">Reference proteome</keyword>
<feature type="transmembrane region" description="Helical" evidence="8">
    <location>
        <begin position="147"/>
        <end position="177"/>
    </location>
</feature>
<feature type="transmembrane region" description="Helical" evidence="8">
    <location>
        <begin position="367"/>
        <end position="388"/>
    </location>
</feature>
<comment type="caution">
    <text evidence="9">The sequence shown here is derived from an EMBL/GenBank/DDBJ whole genome shotgun (WGS) entry which is preliminary data.</text>
</comment>
<dbReference type="Pfam" id="PF09594">
    <property type="entry name" value="GT87"/>
    <property type="match status" value="1"/>
</dbReference>
<dbReference type="RefSeq" id="WP_008353125.1">
    <property type="nucleotide sequence ID" value="NZ_CP084284.1"/>
</dbReference>
<feature type="transmembrane region" description="Helical" evidence="8">
    <location>
        <begin position="22"/>
        <end position="42"/>
    </location>
</feature>